<feature type="compositionally biased region" description="Low complexity" evidence="1">
    <location>
        <begin position="27"/>
        <end position="37"/>
    </location>
</feature>
<dbReference type="Pfam" id="PF00307">
    <property type="entry name" value="CH"/>
    <property type="match status" value="1"/>
</dbReference>
<sequence>MNGKSNRKPTSAVSEKPRPIHSNDANSVSTARTAVTSTVTHTTSGVIDNMRKALEQRLNLTLPHERDQLAASLADGIHLCNFANSIRARAVPTVLTAPSPNAQLSTPKCRRNVENFLSACRRMGVPEAQLSTPKCRRNVENFLSACRRMGVPELSLSLCSDILERRNLQQTARTTLALNRIANAANNATVRLSESRRITNV</sequence>
<feature type="domain" description="Calponin-homology (CH)" evidence="2">
    <location>
        <begin position="48"/>
        <end position="182"/>
    </location>
</feature>
<dbReference type="PANTHER" id="PTHR47385">
    <property type="entry name" value="CALPONIN"/>
    <property type="match status" value="1"/>
</dbReference>
<feature type="region of interest" description="Disordered" evidence="1">
    <location>
        <begin position="1"/>
        <end position="37"/>
    </location>
</feature>
<evidence type="ECO:0000259" key="2">
    <source>
        <dbReference type="PROSITE" id="PS50021"/>
    </source>
</evidence>
<keyword evidence="3" id="KW-1185">Reference proteome</keyword>
<dbReference type="SUPFAM" id="SSF47576">
    <property type="entry name" value="Calponin-homology domain, CH-domain"/>
    <property type="match status" value="2"/>
</dbReference>
<dbReference type="PANTHER" id="PTHR47385:SF14">
    <property type="entry name" value="TRANSGELIN"/>
    <property type="match status" value="1"/>
</dbReference>
<evidence type="ECO:0000256" key="1">
    <source>
        <dbReference type="SAM" id="MobiDB-lite"/>
    </source>
</evidence>
<dbReference type="Proteomes" id="UP000036681">
    <property type="component" value="Unplaced"/>
</dbReference>
<dbReference type="PROSITE" id="PS50021">
    <property type="entry name" value="CH"/>
    <property type="match status" value="1"/>
</dbReference>
<organism evidence="3 4">
    <name type="scientific">Ascaris lumbricoides</name>
    <name type="common">Giant roundworm</name>
    <dbReference type="NCBI Taxonomy" id="6252"/>
    <lineage>
        <taxon>Eukaryota</taxon>
        <taxon>Metazoa</taxon>
        <taxon>Ecdysozoa</taxon>
        <taxon>Nematoda</taxon>
        <taxon>Chromadorea</taxon>
        <taxon>Rhabditida</taxon>
        <taxon>Spirurina</taxon>
        <taxon>Ascaridomorpha</taxon>
        <taxon>Ascaridoidea</taxon>
        <taxon>Ascarididae</taxon>
        <taxon>Ascaris</taxon>
    </lineage>
</organism>
<evidence type="ECO:0000313" key="4">
    <source>
        <dbReference type="WBParaSite" id="ALUE_0001887901-mRNA-1"/>
    </source>
</evidence>
<dbReference type="AlphaFoldDB" id="A0A9J2QBI9"/>
<dbReference type="InterPro" id="IPR050606">
    <property type="entry name" value="Calponin-like"/>
</dbReference>
<reference evidence="4" key="1">
    <citation type="submission" date="2023-03" db="UniProtKB">
        <authorList>
            <consortium name="WormBaseParasite"/>
        </authorList>
    </citation>
    <scope>IDENTIFICATION</scope>
</reference>
<name>A0A9J2QBI9_ASCLU</name>
<evidence type="ECO:0000313" key="3">
    <source>
        <dbReference type="Proteomes" id="UP000036681"/>
    </source>
</evidence>
<dbReference type="GO" id="GO:0015629">
    <property type="term" value="C:actin cytoskeleton"/>
    <property type="evidence" value="ECO:0007669"/>
    <property type="project" value="TreeGrafter"/>
</dbReference>
<dbReference type="InterPro" id="IPR036872">
    <property type="entry name" value="CH_dom_sf"/>
</dbReference>
<proteinExistence type="predicted"/>
<dbReference type="InterPro" id="IPR001715">
    <property type="entry name" value="CH_dom"/>
</dbReference>
<dbReference type="GO" id="GO:0007015">
    <property type="term" value="P:actin filament organization"/>
    <property type="evidence" value="ECO:0007669"/>
    <property type="project" value="TreeGrafter"/>
</dbReference>
<protein>
    <submittedName>
        <fullName evidence="4">Calponin-homology (CH) domain-containing protein</fullName>
    </submittedName>
</protein>
<dbReference type="SMART" id="SM00033">
    <property type="entry name" value="CH"/>
    <property type="match status" value="1"/>
</dbReference>
<accession>A0A9J2QBI9</accession>
<dbReference type="Gene3D" id="1.10.418.10">
    <property type="entry name" value="Calponin-like domain"/>
    <property type="match status" value="2"/>
</dbReference>
<dbReference type="WBParaSite" id="ALUE_0001887901-mRNA-1">
    <property type="protein sequence ID" value="ALUE_0001887901-mRNA-1"/>
    <property type="gene ID" value="ALUE_0001887901"/>
</dbReference>
<dbReference type="GO" id="GO:0051015">
    <property type="term" value="F:actin filament binding"/>
    <property type="evidence" value="ECO:0007669"/>
    <property type="project" value="TreeGrafter"/>
</dbReference>